<accession>A0A7R7ICK1</accession>
<dbReference type="InterPro" id="IPR013783">
    <property type="entry name" value="Ig-like_fold"/>
</dbReference>
<dbReference type="Gene3D" id="2.60.120.260">
    <property type="entry name" value="Galactose-binding domain-like"/>
    <property type="match status" value="1"/>
</dbReference>
<dbReference type="PROSITE" id="PS00608">
    <property type="entry name" value="GLYCOSYL_HYDROL_F2_2"/>
    <property type="match status" value="1"/>
</dbReference>
<dbReference type="InterPro" id="IPR011013">
    <property type="entry name" value="Gal_mutarotase_sf_dom"/>
</dbReference>
<dbReference type="Pfam" id="PF02836">
    <property type="entry name" value="Glyco_hydro_2_C"/>
    <property type="match status" value="1"/>
</dbReference>
<dbReference type="InterPro" id="IPR023230">
    <property type="entry name" value="Glyco_hydro_2_CS"/>
</dbReference>
<dbReference type="PRINTS" id="PR00132">
    <property type="entry name" value="GLHYDRLASE2"/>
</dbReference>
<dbReference type="KEGG" id="ahb:bsdtb5_12560"/>
<dbReference type="InterPro" id="IPR036156">
    <property type="entry name" value="Beta-gal/glucu_dom_sf"/>
</dbReference>
<dbReference type="AlphaFoldDB" id="A0A7R7ICK1"/>
<dbReference type="PROSITE" id="PS00719">
    <property type="entry name" value="GLYCOSYL_HYDROL_F2_1"/>
    <property type="match status" value="1"/>
</dbReference>
<protein>
    <recommendedName>
        <fullName evidence="4 8">Beta-galactosidase</fullName>
        <ecNumber evidence="3 8">3.2.1.23</ecNumber>
    </recommendedName>
    <alternativeName>
        <fullName evidence="7 8">Lactase</fullName>
    </alternativeName>
</protein>
<dbReference type="Gene3D" id="2.60.40.10">
    <property type="entry name" value="Immunoglobulins"/>
    <property type="match status" value="2"/>
</dbReference>
<dbReference type="Proteomes" id="UP000595897">
    <property type="component" value="Chromosome"/>
</dbReference>
<dbReference type="RefSeq" id="WP_271715215.1">
    <property type="nucleotide sequence ID" value="NZ_AP024169.1"/>
</dbReference>
<dbReference type="Pfam" id="PF00703">
    <property type="entry name" value="Glyco_hydro_2"/>
    <property type="match status" value="1"/>
</dbReference>
<dbReference type="PANTHER" id="PTHR46323:SF2">
    <property type="entry name" value="BETA-GALACTOSIDASE"/>
    <property type="match status" value="1"/>
</dbReference>
<evidence type="ECO:0000256" key="7">
    <source>
        <dbReference type="ARBA" id="ARBA00032230"/>
    </source>
</evidence>
<evidence type="ECO:0000256" key="8">
    <source>
        <dbReference type="RuleBase" id="RU361154"/>
    </source>
</evidence>
<keyword evidence="11" id="KW-1185">Reference proteome</keyword>
<feature type="domain" description="Beta galactosidase small chain/" evidence="9">
    <location>
        <begin position="734"/>
        <end position="1005"/>
    </location>
</feature>
<dbReference type="InterPro" id="IPR006103">
    <property type="entry name" value="Glyco_hydro_2_cat"/>
</dbReference>
<dbReference type="PANTHER" id="PTHR46323">
    <property type="entry name" value="BETA-GALACTOSIDASE"/>
    <property type="match status" value="1"/>
</dbReference>
<dbReference type="Pfam" id="PF02929">
    <property type="entry name" value="Bgal_small_N"/>
    <property type="match status" value="1"/>
</dbReference>
<dbReference type="SUPFAM" id="SSF49785">
    <property type="entry name" value="Galactose-binding domain-like"/>
    <property type="match status" value="1"/>
</dbReference>
<dbReference type="InterPro" id="IPR006104">
    <property type="entry name" value="Glyco_hydro_2_N"/>
</dbReference>
<name>A0A7R7ICK1_9FIRM</name>
<evidence type="ECO:0000256" key="1">
    <source>
        <dbReference type="ARBA" id="ARBA00001412"/>
    </source>
</evidence>
<dbReference type="Pfam" id="PF02837">
    <property type="entry name" value="Glyco_hydro_2_N"/>
    <property type="match status" value="1"/>
</dbReference>
<reference evidence="10 11" key="1">
    <citation type="submission" date="2020-11" db="EMBL/GenBank/DDBJ databases">
        <title>Draft genome sequencing of a Lachnospiraceae strain isolated from anoxic soil subjected to BSD treatment.</title>
        <authorList>
            <person name="Uek A."/>
            <person name="Tonouchi A."/>
        </authorList>
    </citation>
    <scope>NUCLEOTIDE SEQUENCE [LARGE SCALE GENOMIC DNA]</scope>
    <source>
        <strain evidence="10 11">TB5</strain>
    </source>
</reference>
<dbReference type="InterPro" id="IPR017853">
    <property type="entry name" value="GH"/>
</dbReference>
<dbReference type="GO" id="GO:0004565">
    <property type="term" value="F:beta-galactosidase activity"/>
    <property type="evidence" value="ECO:0007669"/>
    <property type="project" value="UniProtKB-EC"/>
</dbReference>
<dbReference type="GO" id="GO:0005990">
    <property type="term" value="P:lactose catabolic process"/>
    <property type="evidence" value="ECO:0007669"/>
    <property type="project" value="TreeGrafter"/>
</dbReference>
<proteinExistence type="inferred from homology"/>
<dbReference type="SUPFAM" id="SSF74650">
    <property type="entry name" value="Galactose mutarotase-like"/>
    <property type="match status" value="1"/>
</dbReference>
<dbReference type="GO" id="GO:0009341">
    <property type="term" value="C:beta-galactosidase complex"/>
    <property type="evidence" value="ECO:0007669"/>
    <property type="project" value="InterPro"/>
</dbReference>
<evidence type="ECO:0000256" key="5">
    <source>
        <dbReference type="ARBA" id="ARBA00022801"/>
    </source>
</evidence>
<evidence type="ECO:0000313" key="10">
    <source>
        <dbReference type="EMBL" id="BCN29961.1"/>
    </source>
</evidence>
<dbReference type="InterPro" id="IPR006102">
    <property type="entry name" value="Ig-like_GH2"/>
</dbReference>
<sequence length="1007" mass="117704">MKEMTPTLEWLSNPEVFRVNREDAHSDHCFYENMNDLIYEDHMPLKQSLNGKWRFSYAKNSDLRIADFYKMDYDCSEFDYIEVPGHIQLQGYDRNQYINTMYPWDGHDELRPPHISKSYNPVASYVTFFTLKKELQNKPVVLSFQGVETAFYVWVNGEFVGYSEDTFTPSEFEITKYLVDGENKLAVEVYKRSSASWIEDQDFWRFSGIFREVYLYAKPSTHIEDLFIKTDLDGTYKKAVLKTTLKMSGNMNTYVTATLVGNDYELNLGNYESKEELEIDNHIEDIRLWSAEDPYLYTLLLKVYNKENNLVEIVPYKVGFRKFELRDKIMYLNGKRILFKGVNRHEFSCTKGRAITKEEMLWDIQFLKQHNINSVRTSHYPNQSLWYRLCDEYGIYLIDETNLESHGSWQKMGECEPSWNIPGNLPEWKAVVLDRAESMLERDKNHPSILIWSCGNESYAGENILAMTEYFHKKDDSRLVHYEGVFWNREYDDISDMESRMYAKPADIEEYLTNEPKKPFISCEYMHAMGNSLGGMHLYAELEDKYEMYQGGFIWDYIDQAVLTINKNGKKVFAYGGDFDDRATDYCFCTDGIIYSDRTISPKVQEVKYLYQNVKIKPDTTGVTIKNQNLFISTKDYEFVYQVKKNGVLIYEISFYANVKAGEEKHILIELPNCMDNGEYAYNVSMKLRKDTLWAKKGHEVAFGQMIHKKEEDVKEDSSGNKEFRVVHGDINIGIYGNDFSAMFSKQEGGIISLCYNGKEHITRVPKTTFWRATTDNDRGNKHDLRLGLWQIAGMHQNAIDFKMEETSDSVTLTYRYLVLAMPKVEQTVIYTVRIDGSVQVQLEFDGAENLPELPTFGLNLKLKEEYNQFRYYGYGPEENYIDRNQGARLGIFESNAKDNMSKYLIPQECGNRTNVRWLEVTNEKKEGLRFTYDVAPFEFSVLPYSANELENAMHMEELPESQYTWVRILAKQMGVGGDDSWGAMVHEEYRIPSNEKIGISFFIQNV</sequence>
<evidence type="ECO:0000259" key="9">
    <source>
        <dbReference type="SMART" id="SM01038"/>
    </source>
</evidence>
<comment type="similarity">
    <text evidence="2 8">Belongs to the glycosyl hydrolase 2 family.</text>
</comment>
<dbReference type="InterPro" id="IPR032312">
    <property type="entry name" value="LacZ_4"/>
</dbReference>
<dbReference type="SUPFAM" id="SSF51445">
    <property type="entry name" value="(Trans)glycosidases"/>
    <property type="match status" value="1"/>
</dbReference>
<dbReference type="SMART" id="SM01038">
    <property type="entry name" value="Bgal_small_N"/>
    <property type="match status" value="1"/>
</dbReference>
<gene>
    <name evidence="10" type="primary">lacZ_1</name>
    <name evidence="10" type="ORF">bsdtb5_12560</name>
</gene>
<evidence type="ECO:0000313" key="11">
    <source>
        <dbReference type="Proteomes" id="UP000595897"/>
    </source>
</evidence>
<dbReference type="InterPro" id="IPR008979">
    <property type="entry name" value="Galactose-bd-like_sf"/>
</dbReference>
<comment type="catalytic activity">
    <reaction evidence="1 8">
        <text>Hydrolysis of terminal non-reducing beta-D-galactose residues in beta-D-galactosides.</text>
        <dbReference type="EC" id="3.2.1.23"/>
    </reaction>
</comment>
<dbReference type="InterPro" id="IPR004199">
    <property type="entry name" value="B-gal_small/dom_5"/>
</dbReference>
<dbReference type="GO" id="GO:0030246">
    <property type="term" value="F:carbohydrate binding"/>
    <property type="evidence" value="ECO:0007669"/>
    <property type="project" value="InterPro"/>
</dbReference>
<evidence type="ECO:0000256" key="6">
    <source>
        <dbReference type="ARBA" id="ARBA00023295"/>
    </source>
</evidence>
<keyword evidence="6 8" id="KW-0326">Glycosidase</keyword>
<evidence type="ECO:0000256" key="4">
    <source>
        <dbReference type="ARBA" id="ARBA00013303"/>
    </source>
</evidence>
<dbReference type="Gene3D" id="3.20.20.80">
    <property type="entry name" value="Glycosidases"/>
    <property type="match status" value="1"/>
</dbReference>
<dbReference type="InterPro" id="IPR050347">
    <property type="entry name" value="Bact_Beta-galactosidase"/>
</dbReference>
<dbReference type="Gene3D" id="2.70.98.10">
    <property type="match status" value="1"/>
</dbReference>
<organism evidence="10 11">
    <name type="scientific">Anaeromicropila herbilytica</name>
    <dbReference type="NCBI Taxonomy" id="2785025"/>
    <lineage>
        <taxon>Bacteria</taxon>
        <taxon>Bacillati</taxon>
        <taxon>Bacillota</taxon>
        <taxon>Clostridia</taxon>
        <taxon>Lachnospirales</taxon>
        <taxon>Lachnospiraceae</taxon>
        <taxon>Anaeromicropila</taxon>
    </lineage>
</organism>
<dbReference type="EMBL" id="AP024169">
    <property type="protein sequence ID" value="BCN29961.1"/>
    <property type="molecule type" value="Genomic_DNA"/>
</dbReference>
<dbReference type="InterPro" id="IPR006101">
    <property type="entry name" value="Glyco_hydro_2"/>
</dbReference>
<dbReference type="EC" id="3.2.1.23" evidence="3 8"/>
<dbReference type="SUPFAM" id="SSF49303">
    <property type="entry name" value="beta-Galactosidase/glucuronidase domain"/>
    <property type="match status" value="2"/>
</dbReference>
<dbReference type="InterPro" id="IPR014718">
    <property type="entry name" value="GH-type_carb-bd"/>
</dbReference>
<evidence type="ECO:0000256" key="2">
    <source>
        <dbReference type="ARBA" id="ARBA00007401"/>
    </source>
</evidence>
<keyword evidence="5 8" id="KW-0378">Hydrolase</keyword>
<evidence type="ECO:0000256" key="3">
    <source>
        <dbReference type="ARBA" id="ARBA00012756"/>
    </source>
</evidence>
<dbReference type="InterPro" id="IPR023232">
    <property type="entry name" value="Glyco_hydro_2_AS"/>
</dbReference>
<dbReference type="Pfam" id="PF16353">
    <property type="entry name" value="LacZ_4"/>
    <property type="match status" value="1"/>
</dbReference>